<dbReference type="AlphaFoldDB" id="A0A1I7SUB9"/>
<evidence type="ECO:0000313" key="3">
    <source>
        <dbReference type="Proteomes" id="UP000095284"/>
    </source>
</evidence>
<proteinExistence type="predicted"/>
<dbReference type="Proteomes" id="UP000659654">
    <property type="component" value="Unassembled WGS sequence"/>
</dbReference>
<evidence type="ECO:0000313" key="4">
    <source>
        <dbReference type="Proteomes" id="UP000659654"/>
    </source>
</evidence>
<reference evidence="2" key="2">
    <citation type="submission" date="2020-09" db="EMBL/GenBank/DDBJ databases">
        <authorList>
            <person name="Kikuchi T."/>
        </authorList>
    </citation>
    <scope>NUCLEOTIDE SEQUENCE</scope>
    <source>
        <strain evidence="2">Ka4C1</strain>
    </source>
</reference>
<evidence type="ECO:0000313" key="5">
    <source>
        <dbReference type="WBParaSite" id="BXY_1664100.1"/>
    </source>
</evidence>
<reference evidence="5" key="1">
    <citation type="submission" date="2016-11" db="UniProtKB">
        <authorList>
            <consortium name="WormBaseParasite"/>
        </authorList>
    </citation>
    <scope>IDENTIFICATION</scope>
</reference>
<organism evidence="3 5">
    <name type="scientific">Bursaphelenchus xylophilus</name>
    <name type="common">Pinewood nematode worm</name>
    <name type="synonym">Aphelenchoides xylophilus</name>
    <dbReference type="NCBI Taxonomy" id="6326"/>
    <lineage>
        <taxon>Eukaryota</taxon>
        <taxon>Metazoa</taxon>
        <taxon>Ecdysozoa</taxon>
        <taxon>Nematoda</taxon>
        <taxon>Chromadorea</taxon>
        <taxon>Rhabditida</taxon>
        <taxon>Tylenchina</taxon>
        <taxon>Tylenchomorpha</taxon>
        <taxon>Aphelenchoidea</taxon>
        <taxon>Aphelenchoididae</taxon>
        <taxon>Bursaphelenchus</taxon>
    </lineage>
</organism>
<evidence type="ECO:0000313" key="2">
    <source>
        <dbReference type="EMBL" id="CAD5220871.1"/>
    </source>
</evidence>
<feature type="region of interest" description="Disordered" evidence="1">
    <location>
        <begin position="44"/>
        <end position="63"/>
    </location>
</feature>
<protein>
    <submittedName>
        <fullName evidence="2">(pine wood nematode) hypothetical protein</fullName>
    </submittedName>
</protein>
<dbReference type="Proteomes" id="UP000582659">
    <property type="component" value="Unassembled WGS sequence"/>
</dbReference>
<dbReference type="EMBL" id="CAJFCV020000003">
    <property type="protein sequence ID" value="CAG9107316.1"/>
    <property type="molecule type" value="Genomic_DNA"/>
</dbReference>
<evidence type="ECO:0000256" key="1">
    <source>
        <dbReference type="SAM" id="MobiDB-lite"/>
    </source>
</evidence>
<gene>
    <name evidence="2" type="ORF">BXYJ_LOCUS6395</name>
</gene>
<dbReference type="EMBL" id="CAJFDI010000003">
    <property type="protein sequence ID" value="CAD5220871.1"/>
    <property type="molecule type" value="Genomic_DNA"/>
</dbReference>
<dbReference type="Proteomes" id="UP000095284">
    <property type="component" value="Unplaced"/>
</dbReference>
<dbReference type="WBParaSite" id="BXY_1664100.1">
    <property type="protein sequence ID" value="BXY_1664100.1"/>
    <property type="gene ID" value="BXY_1664100"/>
</dbReference>
<name>A0A1I7SUB9_BURXY</name>
<accession>A0A1I7SUB9</accession>
<sequence>MLLYCRTGRKRRHFSPSSVASLCGSEQMSLLEAKRAAAGFEKGAETADALERRRKKPESGIRAGSPVWSLPLTTVHFRGIERARAATE</sequence>
<keyword evidence="4" id="KW-1185">Reference proteome</keyword>